<dbReference type="AlphaFoldDB" id="A0A0U3CZG1"/>
<evidence type="ECO:0000313" key="3">
    <source>
        <dbReference type="Proteomes" id="UP000067738"/>
    </source>
</evidence>
<dbReference type="InterPro" id="IPR009839">
    <property type="entry name" value="SseB_N"/>
</dbReference>
<dbReference type="Proteomes" id="UP000067738">
    <property type="component" value="Chromosome"/>
</dbReference>
<dbReference type="KEGG" id="mmil:sm9_1902"/>
<name>A0A0U3CZG1_9EURY</name>
<dbReference type="PATRIC" id="fig|230361.4.peg.1966"/>
<proteinExistence type="predicted"/>
<evidence type="ECO:0000259" key="1">
    <source>
        <dbReference type="Pfam" id="PF07179"/>
    </source>
</evidence>
<sequence length="102" mass="11826">MIEELKTSKLIMPVEIESDNDEIDESFRFRPVKIMDENKKTFIPLYSDDSEVHGHTSAIDIYTKDLANMIEDNPENINGVVINPFSKFNVELPMDSFLKIFK</sequence>
<evidence type="ECO:0000313" key="2">
    <source>
        <dbReference type="EMBL" id="ALT69668.1"/>
    </source>
</evidence>
<feature type="domain" description="SseB protein N-terminal" evidence="1">
    <location>
        <begin position="2"/>
        <end position="95"/>
    </location>
</feature>
<reference evidence="2 3" key="1">
    <citation type="submission" date="2015-04" db="EMBL/GenBank/DDBJ databases">
        <title>The complete genome sequence of the rumen methanogen Methanobrevibacter millerae SM9.</title>
        <authorList>
            <person name="Leahy S.C."/>
            <person name="Kelly W.J."/>
            <person name="Pacheco D.M."/>
            <person name="Li D."/>
            <person name="Altermann E."/>
            <person name="Attwood G.T."/>
        </authorList>
    </citation>
    <scope>NUCLEOTIDE SEQUENCE [LARGE SCALE GENOMIC DNA]</scope>
    <source>
        <strain evidence="2 3">SM9</strain>
    </source>
</reference>
<dbReference type="EMBL" id="CP011266">
    <property type="protein sequence ID" value="ALT69668.1"/>
    <property type="molecule type" value="Genomic_DNA"/>
</dbReference>
<gene>
    <name evidence="2" type="ORF">sm9_1902</name>
</gene>
<organism evidence="2 3">
    <name type="scientific">Methanobrevibacter millerae</name>
    <dbReference type="NCBI Taxonomy" id="230361"/>
    <lineage>
        <taxon>Archaea</taxon>
        <taxon>Methanobacteriati</taxon>
        <taxon>Methanobacteriota</taxon>
        <taxon>Methanomada group</taxon>
        <taxon>Methanobacteria</taxon>
        <taxon>Methanobacteriales</taxon>
        <taxon>Methanobacteriaceae</taxon>
        <taxon>Methanobrevibacter</taxon>
    </lineage>
</organism>
<dbReference type="Pfam" id="PF07179">
    <property type="entry name" value="SseB"/>
    <property type="match status" value="1"/>
</dbReference>
<keyword evidence="3" id="KW-1185">Reference proteome</keyword>
<protein>
    <recommendedName>
        <fullName evidence="1">SseB protein N-terminal domain-containing protein</fullName>
    </recommendedName>
</protein>
<dbReference type="OrthoDB" id="380227at2157"/>
<accession>A0A0U3CZG1</accession>